<name>R2SVS1_9ENTE</name>
<comment type="caution">
    <text evidence="2">The sequence shown here is derived from an EMBL/GenBank/DDBJ whole genome shotgun (WGS) entry which is preliminary data.</text>
</comment>
<reference evidence="2 4" key="1">
    <citation type="submission" date="2013-02" db="EMBL/GenBank/DDBJ databases">
        <title>The Genome Sequence of Enterococcus haemoperoxidus BAA-382.</title>
        <authorList>
            <consortium name="The Broad Institute Genome Sequencing Platform"/>
            <consortium name="The Broad Institute Genome Sequencing Center for Infectious Disease"/>
            <person name="Earl A.M."/>
            <person name="Gilmore M.S."/>
            <person name="Lebreton F."/>
            <person name="Walker B."/>
            <person name="Young S.K."/>
            <person name="Zeng Q."/>
            <person name="Gargeya S."/>
            <person name="Fitzgerald M."/>
            <person name="Haas B."/>
            <person name="Abouelleil A."/>
            <person name="Alvarado L."/>
            <person name="Arachchi H.M."/>
            <person name="Berlin A.M."/>
            <person name="Chapman S.B."/>
            <person name="Dewar J."/>
            <person name="Goldberg J."/>
            <person name="Griggs A."/>
            <person name="Gujja S."/>
            <person name="Hansen M."/>
            <person name="Howarth C."/>
            <person name="Imamovic A."/>
            <person name="Larimer J."/>
            <person name="McCowan C."/>
            <person name="Murphy C."/>
            <person name="Neiman D."/>
            <person name="Pearson M."/>
            <person name="Priest M."/>
            <person name="Roberts A."/>
            <person name="Saif S."/>
            <person name="Shea T."/>
            <person name="Sisk P."/>
            <person name="Sykes S."/>
            <person name="Wortman J."/>
            <person name="Nusbaum C."/>
            <person name="Birren B."/>
        </authorList>
    </citation>
    <scope>NUCLEOTIDE SEQUENCE [LARGE SCALE GENOMIC DNA]</scope>
    <source>
        <strain evidence="2 4">ATCC BAA-382</strain>
    </source>
</reference>
<dbReference type="STRING" id="155618.RV06_GL002673"/>
<dbReference type="Pfam" id="PF00583">
    <property type="entry name" value="Acetyltransf_1"/>
    <property type="match status" value="1"/>
</dbReference>
<dbReference type="OrthoDB" id="9796381at2"/>
<sequence length="173" mass="19688">MAIYLRKAAPTDLTKIMDIIRAARQFLHAHTIPQWQNGEGPDEKQLIQDIATQQCYVLIVDQEIAGLGIISSDIEEPYEQIKNGHWQQASKDYVVIHRVAIDPVYHGKGHALLLMNLLITTARLNNQFDIRIDTHPDNKPMQHLIKKAGFHYQGELSLPVADGQRFAYQLILS</sequence>
<dbReference type="SUPFAM" id="SSF55729">
    <property type="entry name" value="Acyl-CoA N-acyltransferases (Nat)"/>
    <property type="match status" value="1"/>
</dbReference>
<feature type="domain" description="N-acetyltransferase" evidence="1">
    <location>
        <begin position="3"/>
        <end position="173"/>
    </location>
</feature>
<keyword evidence="5" id="KW-1185">Reference proteome</keyword>
<dbReference type="EMBL" id="ASVY01000002">
    <property type="protein sequence ID" value="EOT62929.1"/>
    <property type="molecule type" value="Genomic_DNA"/>
</dbReference>
<dbReference type="PATRIC" id="fig|1158608.3.peg.458"/>
<reference evidence="3 5" key="2">
    <citation type="submission" date="2013-03" db="EMBL/GenBank/DDBJ databases">
        <title>The Genome Sequence of Enterococcus haemoperoxidus BAA-382 (PacBio/Illumina hybrid assembly).</title>
        <authorList>
            <consortium name="The Broad Institute Genomics Platform"/>
            <consortium name="The Broad Institute Genome Sequencing Center for Infectious Disease"/>
            <person name="Earl A."/>
            <person name="Russ C."/>
            <person name="Gilmore M."/>
            <person name="Surin D."/>
            <person name="Walker B."/>
            <person name="Young S."/>
            <person name="Zeng Q."/>
            <person name="Gargeya S."/>
            <person name="Fitzgerald M."/>
            <person name="Haas B."/>
            <person name="Abouelleil A."/>
            <person name="Allen A.W."/>
            <person name="Alvarado L."/>
            <person name="Arachchi H.M."/>
            <person name="Berlin A.M."/>
            <person name="Chapman S.B."/>
            <person name="Gainer-Dewar J."/>
            <person name="Goldberg J."/>
            <person name="Griggs A."/>
            <person name="Gujja S."/>
            <person name="Hansen M."/>
            <person name="Howarth C."/>
            <person name="Imamovic A."/>
            <person name="Ireland A."/>
            <person name="Larimer J."/>
            <person name="McCowan C."/>
            <person name="Murphy C."/>
            <person name="Pearson M."/>
            <person name="Poon T.W."/>
            <person name="Priest M."/>
            <person name="Roberts A."/>
            <person name="Saif S."/>
            <person name="Shea T."/>
            <person name="Sisk P."/>
            <person name="Sykes S."/>
            <person name="Wortman J."/>
            <person name="Nusbaum C."/>
            <person name="Birren B."/>
        </authorList>
    </citation>
    <scope>NUCLEOTIDE SEQUENCE [LARGE SCALE GENOMIC DNA]</scope>
    <source>
        <strain evidence="3 5">ATCC BAA-382</strain>
    </source>
</reference>
<dbReference type="Proteomes" id="UP000013858">
    <property type="component" value="Unassembled WGS sequence"/>
</dbReference>
<proteinExistence type="predicted"/>
<organism evidence="2 4">
    <name type="scientific">Enterococcus haemoperoxidus ATCC BAA-382</name>
    <dbReference type="NCBI Taxonomy" id="1158608"/>
    <lineage>
        <taxon>Bacteria</taxon>
        <taxon>Bacillati</taxon>
        <taxon>Bacillota</taxon>
        <taxon>Bacilli</taxon>
        <taxon>Lactobacillales</taxon>
        <taxon>Enterococcaceae</taxon>
        <taxon>Enterococcus</taxon>
    </lineage>
</organism>
<evidence type="ECO:0000313" key="2">
    <source>
        <dbReference type="EMBL" id="EOH99330.1"/>
    </source>
</evidence>
<dbReference type="AlphaFoldDB" id="R2SVS1"/>
<gene>
    <name evidence="3" type="ORF">I583_01932</name>
    <name evidence="2" type="ORF">UAW_00480</name>
</gene>
<evidence type="ECO:0000313" key="4">
    <source>
        <dbReference type="Proteomes" id="UP000013858"/>
    </source>
</evidence>
<dbReference type="GO" id="GO:0016747">
    <property type="term" value="F:acyltransferase activity, transferring groups other than amino-acyl groups"/>
    <property type="evidence" value="ECO:0007669"/>
    <property type="project" value="InterPro"/>
</dbReference>
<evidence type="ECO:0000259" key="1">
    <source>
        <dbReference type="PROSITE" id="PS51186"/>
    </source>
</evidence>
<dbReference type="Proteomes" id="UP000014197">
    <property type="component" value="Unassembled WGS sequence"/>
</dbReference>
<dbReference type="Gene3D" id="3.40.630.30">
    <property type="match status" value="1"/>
</dbReference>
<dbReference type="PROSITE" id="PS51186">
    <property type="entry name" value="GNAT"/>
    <property type="match status" value="1"/>
</dbReference>
<dbReference type="EMBL" id="AJAR01000010">
    <property type="protein sequence ID" value="EOH99330.1"/>
    <property type="molecule type" value="Genomic_DNA"/>
</dbReference>
<evidence type="ECO:0000313" key="3">
    <source>
        <dbReference type="EMBL" id="EOT62929.1"/>
    </source>
</evidence>
<protein>
    <recommendedName>
        <fullName evidence="1">N-acetyltransferase domain-containing protein</fullName>
    </recommendedName>
</protein>
<dbReference type="eggNOG" id="COG0456">
    <property type="taxonomic scope" value="Bacteria"/>
</dbReference>
<dbReference type="InterPro" id="IPR000182">
    <property type="entry name" value="GNAT_dom"/>
</dbReference>
<accession>R2SVS1</accession>
<evidence type="ECO:0000313" key="5">
    <source>
        <dbReference type="Proteomes" id="UP000014197"/>
    </source>
</evidence>
<dbReference type="CDD" id="cd04301">
    <property type="entry name" value="NAT_SF"/>
    <property type="match status" value="1"/>
</dbReference>
<dbReference type="InterPro" id="IPR016181">
    <property type="entry name" value="Acyl_CoA_acyltransferase"/>
</dbReference>